<dbReference type="SUPFAM" id="SSF56219">
    <property type="entry name" value="DNase I-like"/>
    <property type="match status" value="1"/>
</dbReference>
<dbReference type="EMBL" id="KN837528">
    <property type="protein sequence ID" value="KIJ24137.1"/>
    <property type="molecule type" value="Genomic_DNA"/>
</dbReference>
<reference evidence="1 2" key="1">
    <citation type="submission" date="2014-06" db="EMBL/GenBank/DDBJ databases">
        <title>Evolutionary Origins and Diversification of the Mycorrhizal Mutualists.</title>
        <authorList>
            <consortium name="DOE Joint Genome Institute"/>
            <consortium name="Mycorrhizal Genomics Consortium"/>
            <person name="Kohler A."/>
            <person name="Kuo A."/>
            <person name="Nagy L.G."/>
            <person name="Floudas D."/>
            <person name="Copeland A."/>
            <person name="Barry K.W."/>
            <person name="Cichocki N."/>
            <person name="Veneault-Fourrey C."/>
            <person name="LaButti K."/>
            <person name="Lindquist E.A."/>
            <person name="Lipzen A."/>
            <person name="Lundell T."/>
            <person name="Morin E."/>
            <person name="Murat C."/>
            <person name="Riley R."/>
            <person name="Ohm R."/>
            <person name="Sun H."/>
            <person name="Tunlid A."/>
            <person name="Henrissat B."/>
            <person name="Grigoriev I.V."/>
            <person name="Hibbett D.S."/>
            <person name="Martin F."/>
        </authorList>
    </citation>
    <scope>NUCLEOTIDE SEQUENCE [LARGE SCALE GENOMIC DNA]</scope>
    <source>
        <strain evidence="1 2">SS14</strain>
    </source>
</reference>
<gene>
    <name evidence="1" type="ORF">M422DRAFT_195066</name>
</gene>
<dbReference type="OrthoDB" id="3261136at2759"/>
<dbReference type="AlphaFoldDB" id="A0A0C9U4T5"/>
<feature type="non-terminal residue" evidence="1">
    <location>
        <position position="192"/>
    </location>
</feature>
<accession>A0A0C9U4T5</accession>
<proteinExistence type="predicted"/>
<keyword evidence="2" id="KW-1185">Reference proteome</keyword>
<organism evidence="1 2">
    <name type="scientific">Sphaerobolus stellatus (strain SS14)</name>
    <dbReference type="NCBI Taxonomy" id="990650"/>
    <lineage>
        <taxon>Eukaryota</taxon>
        <taxon>Fungi</taxon>
        <taxon>Dikarya</taxon>
        <taxon>Basidiomycota</taxon>
        <taxon>Agaricomycotina</taxon>
        <taxon>Agaricomycetes</taxon>
        <taxon>Phallomycetidae</taxon>
        <taxon>Geastrales</taxon>
        <taxon>Sphaerobolaceae</taxon>
        <taxon>Sphaerobolus</taxon>
    </lineage>
</organism>
<dbReference type="Gene3D" id="3.60.10.10">
    <property type="entry name" value="Endonuclease/exonuclease/phosphatase"/>
    <property type="match status" value="1"/>
</dbReference>
<dbReference type="InterPro" id="IPR036691">
    <property type="entry name" value="Endo/exonu/phosph_ase_sf"/>
</dbReference>
<evidence type="ECO:0008006" key="3">
    <source>
        <dbReference type="Google" id="ProtNLM"/>
    </source>
</evidence>
<evidence type="ECO:0000313" key="2">
    <source>
        <dbReference type="Proteomes" id="UP000054279"/>
    </source>
</evidence>
<name>A0A0C9U4T5_SPHS4</name>
<dbReference type="Proteomes" id="UP000054279">
    <property type="component" value="Unassembled WGS sequence"/>
</dbReference>
<evidence type="ECO:0000313" key="1">
    <source>
        <dbReference type="EMBL" id="KIJ24137.1"/>
    </source>
</evidence>
<sequence length="192" mass="22616">MLELIGDLQLTLCTPVGQHTFFSDTHGTWSTLDLVFATEDLAKQVIECSTQDGHGLDHCTIKVQVDLTLPRKEKEQRRQFREVDWDDFRKELEEVMARTPTEIEVEIVEDVDRVVKWMVDALQEMVEKVVPVRRQSVYAKKWWTKDLTKMMHECKKVRRQAAKRTAPLDAWVRARALQNQYEKVIRAQKKLH</sequence>
<protein>
    <recommendedName>
        <fullName evidence="3">Endonuclease/exonuclease/phosphatase domain-containing protein</fullName>
    </recommendedName>
</protein>
<dbReference type="HOGENOM" id="CLU_115679_0_0_1"/>